<dbReference type="KEGG" id="psu:Psesu_2734"/>
<dbReference type="InterPro" id="IPR013830">
    <property type="entry name" value="SGNH_hydro"/>
</dbReference>
<dbReference type="SUPFAM" id="SSF52266">
    <property type="entry name" value="SGNH hydrolase"/>
    <property type="match status" value="1"/>
</dbReference>
<gene>
    <name evidence="2" type="ordered locus">Psesu_2734</name>
</gene>
<evidence type="ECO:0000313" key="3">
    <source>
        <dbReference type="Proteomes" id="UP000008632"/>
    </source>
</evidence>
<dbReference type="OrthoDB" id="158267at2"/>
<dbReference type="RefSeq" id="WP_013536387.1">
    <property type="nucleotide sequence ID" value="NC_014924.1"/>
</dbReference>
<dbReference type="EMBL" id="CP002446">
    <property type="protein sequence ID" value="ADV28561.1"/>
    <property type="molecule type" value="Genomic_DNA"/>
</dbReference>
<evidence type="ECO:0000313" key="2">
    <source>
        <dbReference type="EMBL" id="ADV28561.1"/>
    </source>
</evidence>
<name>E6WWL2_PSEUU</name>
<dbReference type="GO" id="GO:0016788">
    <property type="term" value="F:hydrolase activity, acting on ester bonds"/>
    <property type="evidence" value="ECO:0007669"/>
    <property type="project" value="UniProtKB-ARBA"/>
</dbReference>
<sequence length="211" mass="22141">MAQGFLALGDSYTIGEGIAEDGRWPVQLAAALRAEGLDLPAPRIIATTGWTTDELDAGIDAAHAQSPIATDHALVSLLAGVNDQYRGLEPGGFRTRFAALLRRAAGFAGGDAARVLVLAIPDWGVTPFAFAQGRDRDLVASQIDAFNAICREETARAGAHWVDIGPVSRERGGKTAMLADDGLHPSATMYALWSALALPAARAALQGRRPS</sequence>
<dbReference type="Pfam" id="PF13472">
    <property type="entry name" value="Lipase_GDSL_2"/>
    <property type="match status" value="1"/>
</dbReference>
<dbReference type="HOGENOM" id="CLU_091355_0_0_6"/>
<dbReference type="AlphaFoldDB" id="E6WWL2"/>
<organism evidence="2 3">
    <name type="scientific">Pseudoxanthomonas suwonensis (strain 11-1)</name>
    <dbReference type="NCBI Taxonomy" id="743721"/>
    <lineage>
        <taxon>Bacteria</taxon>
        <taxon>Pseudomonadati</taxon>
        <taxon>Pseudomonadota</taxon>
        <taxon>Gammaproteobacteria</taxon>
        <taxon>Lysobacterales</taxon>
        <taxon>Lysobacteraceae</taxon>
        <taxon>Pseudoxanthomonas</taxon>
    </lineage>
</organism>
<feature type="domain" description="SGNH hydrolase-type esterase" evidence="1">
    <location>
        <begin position="7"/>
        <end position="192"/>
    </location>
</feature>
<dbReference type="STRING" id="743721.Psesu_2734"/>
<dbReference type="Gene3D" id="3.40.50.1110">
    <property type="entry name" value="SGNH hydrolase"/>
    <property type="match status" value="1"/>
</dbReference>
<protein>
    <submittedName>
        <fullName evidence="2">Lipolytic protein G-D-S-L family</fullName>
    </submittedName>
</protein>
<dbReference type="InterPro" id="IPR036514">
    <property type="entry name" value="SGNH_hydro_sf"/>
</dbReference>
<evidence type="ECO:0000259" key="1">
    <source>
        <dbReference type="Pfam" id="PF13472"/>
    </source>
</evidence>
<reference evidence="2 3" key="1">
    <citation type="submission" date="2011-01" db="EMBL/GenBank/DDBJ databases">
        <title>Complete sequence of Pseudoxanthomonas suwonensis 11-1.</title>
        <authorList>
            <consortium name="US DOE Joint Genome Institute"/>
            <person name="Lucas S."/>
            <person name="Copeland A."/>
            <person name="Lapidus A."/>
            <person name="Cheng J.-F."/>
            <person name="Goodwin L."/>
            <person name="Pitluck S."/>
            <person name="Teshima H."/>
            <person name="Detter J.C."/>
            <person name="Han C."/>
            <person name="Tapia R."/>
            <person name="Land M."/>
            <person name="Hauser L."/>
            <person name="Kyrpides N."/>
            <person name="Ivanova N."/>
            <person name="Ovchinnikova G."/>
            <person name="Siebers A.K."/>
            <person name="Allgaier M."/>
            <person name="Thelen M.P."/>
            <person name="Hugenholtz P."/>
            <person name="Gladden J."/>
            <person name="Woyke T."/>
        </authorList>
    </citation>
    <scope>NUCLEOTIDE SEQUENCE [LARGE SCALE GENOMIC DNA]</scope>
    <source>
        <strain evidence="3">11-1</strain>
    </source>
</reference>
<accession>E6WWL2</accession>
<dbReference type="eggNOG" id="COG2755">
    <property type="taxonomic scope" value="Bacteria"/>
</dbReference>
<dbReference type="Proteomes" id="UP000008632">
    <property type="component" value="Chromosome"/>
</dbReference>
<keyword evidence="3" id="KW-1185">Reference proteome</keyword>
<proteinExistence type="predicted"/>